<keyword evidence="9" id="KW-0472">Membrane</keyword>
<evidence type="ECO:0000256" key="1">
    <source>
        <dbReference type="ARBA" id="ARBA00004571"/>
    </source>
</evidence>
<dbReference type="GO" id="GO:0009279">
    <property type="term" value="C:cell outer membrane"/>
    <property type="evidence" value="ECO:0007669"/>
    <property type="project" value="UniProtKB-SubCell"/>
</dbReference>
<keyword evidence="8" id="KW-0798">TonB box</keyword>
<evidence type="ECO:0000256" key="10">
    <source>
        <dbReference type="ARBA" id="ARBA00023237"/>
    </source>
</evidence>
<evidence type="ECO:0000313" key="12">
    <source>
        <dbReference type="EMBL" id="MBK1879021.1"/>
    </source>
</evidence>
<evidence type="ECO:0000256" key="8">
    <source>
        <dbReference type="ARBA" id="ARBA00023077"/>
    </source>
</evidence>
<dbReference type="PANTHER" id="PTHR32552:SF81">
    <property type="entry name" value="TONB-DEPENDENT OUTER MEMBRANE RECEPTOR"/>
    <property type="match status" value="1"/>
</dbReference>
<keyword evidence="10" id="KW-0998">Cell outer membrane</keyword>
<dbReference type="PANTHER" id="PTHR32552">
    <property type="entry name" value="FERRICHROME IRON RECEPTOR-RELATED"/>
    <property type="match status" value="1"/>
</dbReference>
<dbReference type="InterPro" id="IPR039426">
    <property type="entry name" value="TonB-dep_rcpt-like"/>
</dbReference>
<evidence type="ECO:0000256" key="5">
    <source>
        <dbReference type="ARBA" id="ARBA00022692"/>
    </source>
</evidence>
<keyword evidence="5" id="KW-0812">Transmembrane</keyword>
<evidence type="ECO:0008006" key="14">
    <source>
        <dbReference type="Google" id="ProtNLM"/>
    </source>
</evidence>
<dbReference type="InterPro" id="IPR036942">
    <property type="entry name" value="Beta-barrel_TonB_sf"/>
</dbReference>
<dbReference type="RefSeq" id="WP_200357235.1">
    <property type="nucleotide sequence ID" value="NZ_JAENIL010000039.1"/>
</dbReference>
<accession>A0A934VMM9</accession>
<organism evidence="12 13">
    <name type="scientific">Pelagicoccus mobilis</name>
    <dbReference type="NCBI Taxonomy" id="415221"/>
    <lineage>
        <taxon>Bacteria</taxon>
        <taxon>Pseudomonadati</taxon>
        <taxon>Verrucomicrobiota</taxon>
        <taxon>Opitutia</taxon>
        <taxon>Puniceicoccales</taxon>
        <taxon>Pelagicoccaceae</taxon>
        <taxon>Pelagicoccus</taxon>
    </lineage>
</organism>
<evidence type="ECO:0000256" key="4">
    <source>
        <dbReference type="ARBA" id="ARBA00022496"/>
    </source>
</evidence>
<dbReference type="AlphaFoldDB" id="A0A934VMM9"/>
<evidence type="ECO:0000256" key="9">
    <source>
        <dbReference type="ARBA" id="ARBA00023136"/>
    </source>
</evidence>
<reference evidence="12" key="1">
    <citation type="submission" date="2021-01" db="EMBL/GenBank/DDBJ databases">
        <title>Modified the classification status of verrucomicrobia.</title>
        <authorList>
            <person name="Feng X."/>
        </authorList>
    </citation>
    <scope>NUCLEOTIDE SEQUENCE</scope>
    <source>
        <strain evidence="12">KCTC 13126</strain>
    </source>
</reference>
<sequence length="1000" mass="112996">MRRIHKSNKLVLGSTFALTLLVAPLLHAQEEENEEIYELSPFTIDGSSDSGYYATETLSGTQLRTSVRDLANPVTILTEEMLEDIGALNYEEALEFLPSTQSFVGDVADIDGNSARTGIAYNSRGFRATRLTQNFFFSRIKQDGFSTERITQSRGPNSLLFGLGSVGGAINSTYKRGRFSDDTREVNFRADSEGSFRAELDINQILVEDKLAVRFAALYDDRRTHRDLQFRRRKSAYLNFTFKPTKKTSINFNVEDGTIDELNPRPYLTKDNFSGWLDSPLALDEKSNLAGMDVTSKANYASKNKDKKALTDLQNQTAGVSRSWGTNVKKGTLYRLVVIENDLSLPVMNWMGKTYSDEPWVNGTRGNSISFTGDSIAGIDYPVTNIVSGPSDSYDVNYNKWSVSLQQQLAENTYVELAYAHEESDSFDFRPVRRQDFGIWIDNNYYLPTQNPDGSGQPLNPYFGMPYIESNPWYIENDNDDDQYRVTLSHVVDMRDRKIFGNFDLGKLSLVGMYYARDEDSYGESFVEMSTTLDAVTATINRRYYLTGDNEPYYMGDPFAPLSQAEDASYAQGIVPAVENAFLRKGSPSYNPRETRSQAYIAQWSLFENRLIFTAGTRKDDITNRAAIFDTNDDGIYLGRDSVTLSEPTKRPIDNTNYGVVFKLGKNFDLFANESTNTVSAGGSNFDVFGRPLLDEQGEGEDIGFRAFLFDNKVILKLNRFENVRENSISNPLRNGLIRSNGLVEQFLVGMETNGYEDQVADALTYDEFFDLGRNGSWSEVESTTTEGYELEATINPTRNWRLMLNVYKNDSAITDTYVTFMPWYEKFVAPVAGDDAVRALFVNGADGDTLGDIIDGIDRKLDEAWAQVGGQRLRYNPWGANFVTSYRFRDGKMDGVRIGANARWREAPVIGYALDEVGDFDVANPFDGYEVFTADAFVSKRVKLKNDADLNLTFRVRNLFDDDGWYPNRGMDDGTGNVYYQQMIHQAPRTYELSVKYEF</sequence>
<keyword evidence="7" id="KW-0406">Ion transport</keyword>
<dbReference type="Proteomes" id="UP000617628">
    <property type="component" value="Unassembled WGS sequence"/>
</dbReference>
<evidence type="ECO:0000256" key="3">
    <source>
        <dbReference type="ARBA" id="ARBA00022452"/>
    </source>
</evidence>
<name>A0A934VMM9_9BACT</name>
<dbReference type="Gene3D" id="2.40.170.20">
    <property type="entry name" value="TonB-dependent receptor, beta-barrel domain"/>
    <property type="match status" value="1"/>
</dbReference>
<protein>
    <recommendedName>
        <fullName evidence="14">TonB-dependent receptor plug domain-containing protein</fullName>
    </recommendedName>
</protein>
<evidence type="ECO:0000256" key="11">
    <source>
        <dbReference type="SAM" id="SignalP"/>
    </source>
</evidence>
<dbReference type="EMBL" id="JAENIL010000039">
    <property type="protein sequence ID" value="MBK1879021.1"/>
    <property type="molecule type" value="Genomic_DNA"/>
</dbReference>
<dbReference type="SUPFAM" id="SSF56935">
    <property type="entry name" value="Porins"/>
    <property type="match status" value="1"/>
</dbReference>
<evidence type="ECO:0000256" key="6">
    <source>
        <dbReference type="ARBA" id="ARBA00023004"/>
    </source>
</evidence>
<feature type="signal peptide" evidence="11">
    <location>
        <begin position="1"/>
        <end position="28"/>
    </location>
</feature>
<evidence type="ECO:0000256" key="2">
    <source>
        <dbReference type="ARBA" id="ARBA00022448"/>
    </source>
</evidence>
<comment type="subcellular location">
    <subcellularLocation>
        <location evidence="1">Cell outer membrane</location>
        <topology evidence="1">Multi-pass membrane protein</topology>
    </subcellularLocation>
</comment>
<dbReference type="InterPro" id="IPR037066">
    <property type="entry name" value="Plug_dom_sf"/>
</dbReference>
<comment type="caution">
    <text evidence="12">The sequence shown here is derived from an EMBL/GenBank/DDBJ whole genome shotgun (WGS) entry which is preliminary data.</text>
</comment>
<keyword evidence="13" id="KW-1185">Reference proteome</keyword>
<keyword evidence="6" id="KW-0408">Iron</keyword>
<feature type="chain" id="PRO_5038095787" description="TonB-dependent receptor plug domain-containing protein" evidence="11">
    <location>
        <begin position="29"/>
        <end position="1000"/>
    </location>
</feature>
<dbReference type="PROSITE" id="PS01156">
    <property type="entry name" value="TONB_DEPENDENT_REC_2"/>
    <property type="match status" value="1"/>
</dbReference>
<keyword evidence="3" id="KW-1134">Transmembrane beta strand</keyword>
<evidence type="ECO:0000313" key="13">
    <source>
        <dbReference type="Proteomes" id="UP000617628"/>
    </source>
</evidence>
<keyword evidence="4" id="KW-0410">Iron transport</keyword>
<keyword evidence="2" id="KW-0813">Transport</keyword>
<gene>
    <name evidence="12" type="ORF">JIN87_19205</name>
</gene>
<dbReference type="Gene3D" id="2.170.130.10">
    <property type="entry name" value="TonB-dependent receptor, plug domain"/>
    <property type="match status" value="1"/>
</dbReference>
<proteinExistence type="predicted"/>
<dbReference type="GO" id="GO:0015344">
    <property type="term" value="F:siderophore uptake transmembrane transporter activity"/>
    <property type="evidence" value="ECO:0007669"/>
    <property type="project" value="TreeGrafter"/>
</dbReference>
<dbReference type="InterPro" id="IPR010917">
    <property type="entry name" value="TonB_rcpt_CS"/>
</dbReference>
<keyword evidence="11" id="KW-0732">Signal</keyword>
<evidence type="ECO:0000256" key="7">
    <source>
        <dbReference type="ARBA" id="ARBA00023065"/>
    </source>
</evidence>